<dbReference type="RefSeq" id="WP_367637013.1">
    <property type="nucleotide sequence ID" value="NZ_JBFNQN010000004.1"/>
</dbReference>
<dbReference type="SUPFAM" id="SSF55729">
    <property type="entry name" value="Acyl-CoA N-acyltransferases (Nat)"/>
    <property type="match status" value="1"/>
</dbReference>
<gene>
    <name evidence="2" type="ORF">AB1207_06275</name>
</gene>
<name>A0ABV3P421_9ACTN</name>
<keyword evidence="3" id="KW-1185">Reference proteome</keyword>
<organism evidence="2 3">
    <name type="scientific">Kineococcus endophyticus</name>
    <dbReference type="NCBI Taxonomy" id="1181883"/>
    <lineage>
        <taxon>Bacteria</taxon>
        <taxon>Bacillati</taxon>
        <taxon>Actinomycetota</taxon>
        <taxon>Actinomycetes</taxon>
        <taxon>Kineosporiales</taxon>
        <taxon>Kineosporiaceae</taxon>
        <taxon>Kineococcus</taxon>
    </lineage>
</organism>
<protein>
    <submittedName>
        <fullName evidence="2">GNAT family protein</fullName>
        <ecNumber evidence="2">2.-.-.-</ecNumber>
    </submittedName>
</protein>
<dbReference type="PANTHER" id="PTHR43610">
    <property type="entry name" value="BLL6696 PROTEIN"/>
    <property type="match status" value="1"/>
</dbReference>
<dbReference type="GO" id="GO:0016740">
    <property type="term" value="F:transferase activity"/>
    <property type="evidence" value="ECO:0007669"/>
    <property type="project" value="UniProtKB-KW"/>
</dbReference>
<dbReference type="Proteomes" id="UP001555826">
    <property type="component" value="Unassembled WGS sequence"/>
</dbReference>
<evidence type="ECO:0000259" key="1">
    <source>
        <dbReference type="Pfam" id="PF13302"/>
    </source>
</evidence>
<dbReference type="EMBL" id="JBFNQN010000004">
    <property type="protein sequence ID" value="MEW9264345.1"/>
    <property type="molecule type" value="Genomic_DNA"/>
</dbReference>
<evidence type="ECO:0000313" key="3">
    <source>
        <dbReference type="Proteomes" id="UP001555826"/>
    </source>
</evidence>
<feature type="domain" description="N-acetyltransferase" evidence="1">
    <location>
        <begin position="14"/>
        <end position="154"/>
    </location>
</feature>
<dbReference type="PANTHER" id="PTHR43610:SF1">
    <property type="entry name" value="N-ACETYLTRANSFERASE DOMAIN-CONTAINING PROTEIN"/>
    <property type="match status" value="1"/>
</dbReference>
<sequence length="200" mass="22160">MSEIATPVPLSGERVALEPLSAAHAEGLRAVVAEGDLHRTWYTSVPAPEQVDAEVERRLRLQREGVMAPWAVRRLDTGAVCGATTYMNVQADVPRLEIGSTFYAPSAQRTGINAETKLLLLTRAFEDLRCIAVEFRTHWHNHQSRTAIARLGARQDGVLRSHQVLPDGSLRDTVVFSITAAEWPAVRTDLRYRLARGGVR</sequence>
<accession>A0ABV3P421</accession>
<dbReference type="EC" id="2.-.-.-" evidence="2"/>
<dbReference type="InterPro" id="IPR000182">
    <property type="entry name" value="GNAT_dom"/>
</dbReference>
<comment type="caution">
    <text evidence="2">The sequence shown here is derived from an EMBL/GenBank/DDBJ whole genome shotgun (WGS) entry which is preliminary data.</text>
</comment>
<evidence type="ECO:0000313" key="2">
    <source>
        <dbReference type="EMBL" id="MEW9264345.1"/>
    </source>
</evidence>
<keyword evidence="2" id="KW-0808">Transferase</keyword>
<proteinExistence type="predicted"/>
<dbReference type="Gene3D" id="3.40.630.30">
    <property type="match status" value="1"/>
</dbReference>
<dbReference type="Pfam" id="PF13302">
    <property type="entry name" value="Acetyltransf_3"/>
    <property type="match status" value="1"/>
</dbReference>
<dbReference type="InterPro" id="IPR016181">
    <property type="entry name" value="Acyl_CoA_acyltransferase"/>
</dbReference>
<reference evidence="2 3" key="1">
    <citation type="submission" date="2024-07" db="EMBL/GenBank/DDBJ databases">
        <authorList>
            <person name="Thanompreechachai J."/>
            <person name="Duangmal K."/>
        </authorList>
    </citation>
    <scope>NUCLEOTIDE SEQUENCE [LARGE SCALE GENOMIC DNA]</scope>
    <source>
        <strain evidence="2 3">KCTC 19886</strain>
    </source>
</reference>